<evidence type="ECO:0008006" key="3">
    <source>
        <dbReference type="Google" id="ProtNLM"/>
    </source>
</evidence>
<keyword evidence="2" id="KW-1185">Reference proteome</keyword>
<organism evidence="1 2">
    <name type="scientific">Paraburkholderia pallida</name>
    <dbReference type="NCBI Taxonomy" id="2547399"/>
    <lineage>
        <taxon>Bacteria</taxon>
        <taxon>Pseudomonadati</taxon>
        <taxon>Pseudomonadota</taxon>
        <taxon>Betaproteobacteria</taxon>
        <taxon>Burkholderiales</taxon>
        <taxon>Burkholderiaceae</taxon>
        <taxon>Paraburkholderia</taxon>
    </lineage>
</organism>
<proteinExistence type="predicted"/>
<dbReference type="RefSeq" id="WP_134746917.1">
    <property type="nucleotide sequence ID" value="NZ_CP038148.1"/>
</dbReference>
<dbReference type="OrthoDB" id="9177936at2"/>
<protein>
    <recommendedName>
        <fullName evidence="3">Kdo-III transferase WaaZ</fullName>
    </recommendedName>
</protein>
<dbReference type="KEGG" id="ppai:E1956_01870"/>
<evidence type="ECO:0000313" key="2">
    <source>
        <dbReference type="Proteomes" id="UP000295727"/>
    </source>
</evidence>
<dbReference type="EMBL" id="CP038148">
    <property type="protein sequence ID" value="QBQ96049.1"/>
    <property type="molecule type" value="Genomic_DNA"/>
</dbReference>
<accession>A0A4P7CQ49</accession>
<dbReference type="Proteomes" id="UP000295727">
    <property type="component" value="Chromosome 1"/>
</dbReference>
<name>A0A4P7CQ49_9BURK</name>
<gene>
    <name evidence="1" type="ORF">E1956_01870</name>
</gene>
<evidence type="ECO:0000313" key="1">
    <source>
        <dbReference type="EMBL" id="QBQ96049.1"/>
    </source>
</evidence>
<reference evidence="1 2" key="1">
    <citation type="submission" date="2019-03" db="EMBL/GenBank/DDBJ databases">
        <title>Paraburkholderia sp. 7MH5, isolated from subtropical forest soil.</title>
        <authorList>
            <person name="Gao Z.-H."/>
            <person name="Qiu L.-H."/>
        </authorList>
    </citation>
    <scope>NUCLEOTIDE SEQUENCE [LARGE SCALE GENOMIC DNA]</scope>
    <source>
        <strain evidence="1 2">7MH5</strain>
    </source>
</reference>
<dbReference type="AlphaFoldDB" id="A0A4P7CQ49"/>
<sequence length="377" mass="41643">MVSEGNAIHSSCAVVEAEQGARASTSPVRRAGNTFFKLLYRYTHTRAWRHNERFAHGVALERDAAGRLTGMCIRGHRLACVNAQMALAPDLHDAGQECHLIATGPSVNLIDYRALHMPRVLGVNGAIALTERQGVRFDYYCIVDTGFVRSRPDLVERVVREPLTLFATPLVLWHIAERIGLERVRCRVFLVDDMLFPAGHRAPRMGELRAAYDARALALFDAPRPLGFSLDLRHGVFDGRTVAYTGLQVLASLGFRRLYLHGVDLADAKRTPRFYEEASNMQPSYLDENFRDFIEPSFRHASALLGRRGVDVRNLSMESALGEDIFRKLRWQTLVRDAACAGEPARACAPESSCAAMPGFAAAATLAPTPARASALA</sequence>